<dbReference type="RefSeq" id="XP_056486005.1">
    <property type="nucleotide sequence ID" value="XM_056635385.1"/>
</dbReference>
<reference evidence="1" key="2">
    <citation type="journal article" date="2023" name="IMA Fungus">
        <title>Comparative genomic study of the Penicillium genus elucidates a diverse pangenome and 15 lateral gene transfer events.</title>
        <authorList>
            <person name="Petersen C."/>
            <person name="Sorensen T."/>
            <person name="Nielsen M.R."/>
            <person name="Sondergaard T.E."/>
            <person name="Sorensen J.L."/>
            <person name="Fitzpatrick D.A."/>
            <person name="Frisvad J.C."/>
            <person name="Nielsen K.L."/>
        </authorList>
    </citation>
    <scope>NUCLEOTIDE SEQUENCE</scope>
    <source>
        <strain evidence="1">IBT 29677</strain>
    </source>
</reference>
<reference evidence="1" key="1">
    <citation type="submission" date="2022-12" db="EMBL/GenBank/DDBJ databases">
        <authorList>
            <person name="Petersen C."/>
        </authorList>
    </citation>
    <scope>NUCLEOTIDE SEQUENCE</scope>
    <source>
        <strain evidence="1">IBT 29677</strain>
    </source>
</reference>
<dbReference type="SUPFAM" id="SSF48576">
    <property type="entry name" value="Terpenoid synthases"/>
    <property type="match status" value="1"/>
</dbReference>
<accession>A0A9X0B4X0</accession>
<dbReference type="Proteomes" id="UP001147747">
    <property type="component" value="Unassembled WGS sequence"/>
</dbReference>
<keyword evidence="2" id="KW-1185">Reference proteome</keyword>
<proteinExistence type="predicted"/>
<evidence type="ECO:0000313" key="1">
    <source>
        <dbReference type="EMBL" id="KAJ5388207.1"/>
    </source>
</evidence>
<protein>
    <submittedName>
        <fullName evidence="1">Uncharacterized protein</fullName>
    </submittedName>
</protein>
<sequence length="96" mass="11215">MQYIDSKGFCEDLDEGKYSLLLIHSLQKGDPLIQSILQQRKISGSLTMEMKQIILQRLKINGSLDYTLSVINELYRLIKEELEALERETKTKNWIL</sequence>
<dbReference type="GeneID" id="81374365"/>
<dbReference type="Gene3D" id="1.10.600.10">
    <property type="entry name" value="Farnesyl Diphosphate Synthase"/>
    <property type="match status" value="1"/>
</dbReference>
<evidence type="ECO:0000313" key="2">
    <source>
        <dbReference type="Proteomes" id="UP001147747"/>
    </source>
</evidence>
<comment type="caution">
    <text evidence="1">The sequence shown here is derived from an EMBL/GenBank/DDBJ whole genome shotgun (WGS) entry which is preliminary data.</text>
</comment>
<organism evidence="1 2">
    <name type="scientific">Penicillium cosmopolitanum</name>
    <dbReference type="NCBI Taxonomy" id="1131564"/>
    <lineage>
        <taxon>Eukaryota</taxon>
        <taxon>Fungi</taxon>
        <taxon>Dikarya</taxon>
        <taxon>Ascomycota</taxon>
        <taxon>Pezizomycotina</taxon>
        <taxon>Eurotiomycetes</taxon>
        <taxon>Eurotiomycetidae</taxon>
        <taxon>Eurotiales</taxon>
        <taxon>Aspergillaceae</taxon>
        <taxon>Penicillium</taxon>
    </lineage>
</organism>
<dbReference type="InterPro" id="IPR008949">
    <property type="entry name" value="Isoprenoid_synthase_dom_sf"/>
</dbReference>
<dbReference type="AlphaFoldDB" id="A0A9X0B4X0"/>
<dbReference type="EMBL" id="JAPZBU010000009">
    <property type="protein sequence ID" value="KAJ5388207.1"/>
    <property type="molecule type" value="Genomic_DNA"/>
</dbReference>
<gene>
    <name evidence="1" type="ORF">N7509_010748</name>
</gene>
<dbReference type="OrthoDB" id="6921389at2759"/>
<name>A0A9X0B4X0_9EURO</name>